<reference evidence="2 3" key="1">
    <citation type="submission" date="2020-01" db="EMBL/GenBank/DDBJ databases">
        <authorList>
            <person name="Chen S."/>
        </authorList>
    </citation>
    <scope>NUCLEOTIDE SEQUENCE [LARGE SCALE GENOMIC DNA]</scope>
    <source>
        <strain evidence="2 3">GS-10</strain>
    </source>
</reference>
<dbReference type="EMBL" id="WWEN01000004">
    <property type="protein sequence ID" value="MYM55851.1"/>
    <property type="molecule type" value="Genomic_DNA"/>
</dbReference>
<comment type="caution">
    <text evidence="2">The sequence shown here is derived from an EMBL/GenBank/DDBJ whole genome shotgun (WGS) entry which is preliminary data.</text>
</comment>
<gene>
    <name evidence="2" type="ORF">GR167_11100</name>
</gene>
<dbReference type="Gene3D" id="3.90.1480.10">
    <property type="entry name" value="Alpha-2,3-sialyltransferase"/>
    <property type="match status" value="1"/>
</dbReference>
<evidence type="ECO:0000313" key="2">
    <source>
        <dbReference type="EMBL" id="MYM55851.1"/>
    </source>
</evidence>
<sequence length="239" mass="27353">MRFDCFDQTSPLLRFHDQHRGERCVIVCNGPSLNRMELGFLRNEIVFGLNKIYLGLEKFGFYPRFMVAVNRKVIAQSAEELRKMNCLKFISDRGADLMPRDALTYHIRTKGVEKENPDKRFYRDVTAGIREGHTVTHVALQLAYFMGFSKVVIIGMDHNFPQTGKPNSELVMQGDDPNHFSPAYFRGNKWDAPNLAESEVSYRAALEAFQTDGRDVVDATLGGLCDVFPKADYRRVFNL</sequence>
<dbReference type="RefSeq" id="WP_160973828.1">
    <property type="nucleotide sequence ID" value="NZ_WWEN01000004.1"/>
</dbReference>
<proteinExistence type="predicted"/>
<organism evidence="2 3">
    <name type="scientific">Thalassovita mangrovi</name>
    <dbReference type="NCBI Taxonomy" id="2692236"/>
    <lineage>
        <taxon>Bacteria</taxon>
        <taxon>Pseudomonadati</taxon>
        <taxon>Pseudomonadota</taxon>
        <taxon>Alphaproteobacteria</taxon>
        <taxon>Rhodobacterales</taxon>
        <taxon>Roseobacteraceae</taxon>
        <taxon>Thalassovita</taxon>
    </lineage>
</organism>
<dbReference type="AlphaFoldDB" id="A0A6L8LIJ1"/>
<feature type="domain" description="6-hydroxymethylpterin diphosphokinase MptE-like" evidence="1">
    <location>
        <begin position="12"/>
        <end position="162"/>
    </location>
</feature>
<name>A0A6L8LIJ1_9RHOB</name>
<dbReference type="InterPro" id="IPR002826">
    <property type="entry name" value="MptE-like"/>
</dbReference>
<accession>A0A6L8LIJ1</accession>
<dbReference type="Pfam" id="PF01973">
    <property type="entry name" value="MptE-like"/>
    <property type="match status" value="1"/>
</dbReference>
<evidence type="ECO:0000259" key="1">
    <source>
        <dbReference type="Pfam" id="PF01973"/>
    </source>
</evidence>
<evidence type="ECO:0000313" key="3">
    <source>
        <dbReference type="Proteomes" id="UP000479043"/>
    </source>
</evidence>
<protein>
    <submittedName>
        <fullName evidence="2">DUF115 domain-containing protein</fullName>
    </submittedName>
</protein>
<dbReference type="Proteomes" id="UP000479043">
    <property type="component" value="Unassembled WGS sequence"/>
</dbReference>
<keyword evidence="3" id="KW-1185">Reference proteome</keyword>